<dbReference type="SUPFAM" id="SSF54001">
    <property type="entry name" value="Cysteine proteinases"/>
    <property type="match status" value="1"/>
</dbReference>
<dbReference type="InterPro" id="IPR038765">
    <property type="entry name" value="Papain-like_cys_pep_sf"/>
</dbReference>
<evidence type="ECO:0000313" key="3">
    <source>
        <dbReference type="Proteomes" id="UP000306196"/>
    </source>
</evidence>
<reference evidence="2 3" key="1">
    <citation type="submission" date="2019-05" db="EMBL/GenBank/DDBJ databases">
        <title>Verrucobacter flavum gen. nov., sp. nov. a new member of the family Verrucomicrobiaceae.</title>
        <authorList>
            <person name="Szuroczki S."/>
            <person name="Abbaszade G."/>
            <person name="Szabo A."/>
            <person name="Felfoldi T."/>
            <person name="Schumann P."/>
            <person name="Boka K."/>
            <person name="Keki Z."/>
            <person name="Toumi M."/>
            <person name="Toth E."/>
        </authorList>
    </citation>
    <scope>NUCLEOTIDE SEQUENCE [LARGE SCALE GENOMIC DNA]</scope>
    <source>
        <strain evidence="2 3">MG-N-17</strain>
    </source>
</reference>
<proteinExistence type="predicted"/>
<sequence length="298" mass="33655">MNSDYLDLTVRVGCNLVYETSLFTPISYLLRPRRDRGCLVLQESCDYGPYLNPYEFHDSHGNVTCRSMLVPGRNVINMDALVAVSSLPDKHEQVLNSLPVNELPQELLRYTLPSRYCDSDTLSNFAWQQFGHINNGMQRVHAICDWVHDNIEYRYGSGSPDLTAFDVLQRGYGVCRDFAHLVVALCRAFNLPTRYVTGHLPDIGYFDNGTPMDFHAYGEVYLGEWFTIDARFNVPRIGRIKLGHGMDAVDGAFSTIYGPATLSHFMVWAYQVPPNTVSVGDPVDLSKRIDGTVELRIS</sequence>
<protein>
    <submittedName>
        <fullName evidence="2">Transglutaminase family protein</fullName>
    </submittedName>
</protein>
<name>A0A5R8KAP8_9BACT</name>
<dbReference type="Gene3D" id="3.10.620.30">
    <property type="match status" value="1"/>
</dbReference>
<dbReference type="OrthoDB" id="9787782at2"/>
<evidence type="ECO:0000313" key="2">
    <source>
        <dbReference type="EMBL" id="TLD69388.1"/>
    </source>
</evidence>
<keyword evidence="3" id="KW-1185">Reference proteome</keyword>
<dbReference type="AlphaFoldDB" id="A0A5R8KAP8"/>
<dbReference type="Gene3D" id="2.60.40.2250">
    <property type="match status" value="1"/>
</dbReference>
<dbReference type="RefSeq" id="WP_138087531.1">
    <property type="nucleotide sequence ID" value="NZ_VAUV01000013.1"/>
</dbReference>
<organism evidence="2 3">
    <name type="scientific">Phragmitibacter flavus</name>
    <dbReference type="NCBI Taxonomy" id="2576071"/>
    <lineage>
        <taxon>Bacteria</taxon>
        <taxon>Pseudomonadati</taxon>
        <taxon>Verrucomicrobiota</taxon>
        <taxon>Verrucomicrobiia</taxon>
        <taxon>Verrucomicrobiales</taxon>
        <taxon>Verrucomicrobiaceae</taxon>
        <taxon>Phragmitibacter</taxon>
    </lineage>
</organism>
<dbReference type="Pfam" id="PF01841">
    <property type="entry name" value="Transglut_core"/>
    <property type="match status" value="1"/>
</dbReference>
<dbReference type="Proteomes" id="UP000306196">
    <property type="component" value="Unassembled WGS sequence"/>
</dbReference>
<gene>
    <name evidence="2" type="ORF">FEM03_17220</name>
</gene>
<dbReference type="PANTHER" id="PTHR33490:SF12">
    <property type="entry name" value="BLL5557 PROTEIN"/>
    <property type="match status" value="1"/>
</dbReference>
<feature type="domain" description="Transglutaminase-like" evidence="1">
    <location>
        <begin position="167"/>
        <end position="232"/>
    </location>
</feature>
<dbReference type="InterPro" id="IPR002931">
    <property type="entry name" value="Transglutaminase-like"/>
</dbReference>
<dbReference type="EMBL" id="VAUV01000013">
    <property type="protein sequence ID" value="TLD69388.1"/>
    <property type="molecule type" value="Genomic_DNA"/>
</dbReference>
<evidence type="ECO:0000259" key="1">
    <source>
        <dbReference type="SMART" id="SM00460"/>
    </source>
</evidence>
<dbReference type="SMART" id="SM00460">
    <property type="entry name" value="TGc"/>
    <property type="match status" value="1"/>
</dbReference>
<dbReference type="PANTHER" id="PTHR33490">
    <property type="entry name" value="BLR5614 PROTEIN-RELATED"/>
    <property type="match status" value="1"/>
</dbReference>
<comment type="caution">
    <text evidence="2">The sequence shown here is derived from an EMBL/GenBank/DDBJ whole genome shotgun (WGS) entry which is preliminary data.</text>
</comment>
<accession>A0A5R8KAP8</accession>